<gene>
    <name evidence="1" type="ORF">DESPIG_01144</name>
</gene>
<dbReference type="HOGENOM" id="CLU_120391_0_0_7"/>
<evidence type="ECO:0000313" key="1">
    <source>
        <dbReference type="EMBL" id="EEB33854.1"/>
    </source>
</evidence>
<dbReference type="eggNOG" id="COG1321">
    <property type="taxonomic scope" value="Bacteria"/>
</dbReference>
<dbReference type="RefSeq" id="WP_006005626.1">
    <property type="nucleotide sequence ID" value="NZ_DS996355.1"/>
</dbReference>
<dbReference type="EMBL" id="ABXU01000029">
    <property type="protein sequence ID" value="EEB33854.1"/>
    <property type="molecule type" value="Genomic_DNA"/>
</dbReference>
<protein>
    <submittedName>
        <fullName evidence="1">Uncharacterized protein</fullName>
    </submittedName>
</protein>
<reference evidence="1 2" key="2">
    <citation type="submission" date="2008-10" db="EMBL/GenBank/DDBJ databases">
        <authorList>
            <person name="Fulton L."/>
            <person name="Clifton S."/>
            <person name="Fulton B."/>
            <person name="Xu J."/>
            <person name="Minx P."/>
            <person name="Pepin K.H."/>
            <person name="Johnson M."/>
            <person name="Bhonagiri V."/>
            <person name="Nash W.E."/>
            <person name="Mardis E.R."/>
            <person name="Wilson R.K."/>
        </authorList>
    </citation>
    <scope>NUCLEOTIDE SEQUENCE [LARGE SCALE GENOMIC DNA]</scope>
    <source>
        <strain evidence="1 2">ATCC 29098</strain>
    </source>
</reference>
<reference evidence="1 2" key="1">
    <citation type="submission" date="2008-10" db="EMBL/GenBank/DDBJ databases">
        <title>Draft genome sequence of Desulvovibrio piger (ATCC 29098).</title>
        <authorList>
            <person name="Sudarsanam P."/>
            <person name="Ley R."/>
            <person name="Guruge J."/>
            <person name="Turnbaugh P.J."/>
            <person name="Mahowald M."/>
            <person name="Liep D."/>
            <person name="Gordon J."/>
        </authorList>
    </citation>
    <scope>NUCLEOTIDE SEQUENCE [LARGE SCALE GENOMIC DNA]</scope>
    <source>
        <strain evidence="1 2">ATCC 29098</strain>
    </source>
</reference>
<proteinExistence type="predicted"/>
<dbReference type="OrthoDB" id="5453597at2"/>
<sequence>MQLAERILRELTTAPLLTRQLAAKLDARTPGVMVACRCLRHKGLIHTENGLHALTRAGKNLLADGGFIPCQRKGRNATSAGRTLRQRAWSVMRMADHFTVDSLMQTVCDGDEGNAGENLRNYCRALFRAGILGRTARTRAYFLRDEANTGPLAPAYNRAEKCVTDRNTGKIFPLEAAHA</sequence>
<dbReference type="AlphaFoldDB" id="B6WSU2"/>
<evidence type="ECO:0000313" key="2">
    <source>
        <dbReference type="Proteomes" id="UP000003676"/>
    </source>
</evidence>
<organism evidence="1 2">
    <name type="scientific">Desulfovibrio piger ATCC 29098</name>
    <dbReference type="NCBI Taxonomy" id="411464"/>
    <lineage>
        <taxon>Bacteria</taxon>
        <taxon>Pseudomonadati</taxon>
        <taxon>Thermodesulfobacteriota</taxon>
        <taxon>Desulfovibrionia</taxon>
        <taxon>Desulfovibrionales</taxon>
        <taxon>Desulfovibrionaceae</taxon>
        <taxon>Desulfovibrio</taxon>
    </lineage>
</organism>
<name>B6WSU2_9BACT</name>
<dbReference type="Proteomes" id="UP000003676">
    <property type="component" value="Unassembled WGS sequence"/>
</dbReference>
<accession>B6WSU2</accession>
<comment type="caution">
    <text evidence="1">The sequence shown here is derived from an EMBL/GenBank/DDBJ whole genome shotgun (WGS) entry which is preliminary data.</text>
</comment>